<dbReference type="InterPro" id="IPR037171">
    <property type="entry name" value="NagB/RpiA_transferase-like"/>
</dbReference>
<protein>
    <submittedName>
        <fullName evidence="5">DeoR family transcriptional regulator</fullName>
    </submittedName>
</protein>
<evidence type="ECO:0000313" key="6">
    <source>
        <dbReference type="Proteomes" id="UP000536624"/>
    </source>
</evidence>
<dbReference type="InterPro" id="IPR050313">
    <property type="entry name" value="Carb_Metab_HTH_regulators"/>
</dbReference>
<evidence type="ECO:0000259" key="4">
    <source>
        <dbReference type="PROSITE" id="PS51000"/>
    </source>
</evidence>
<dbReference type="PANTHER" id="PTHR30363">
    <property type="entry name" value="HTH-TYPE TRANSCRIPTIONAL REGULATOR SRLR-RELATED"/>
    <property type="match status" value="1"/>
</dbReference>
<feature type="domain" description="HTH deoR-type" evidence="4">
    <location>
        <begin position="28"/>
        <end position="83"/>
    </location>
</feature>
<dbReference type="SUPFAM" id="SSF46785">
    <property type="entry name" value="Winged helix' DNA-binding domain"/>
    <property type="match status" value="1"/>
</dbReference>
<dbReference type="GO" id="GO:0003677">
    <property type="term" value="F:DNA binding"/>
    <property type="evidence" value="ECO:0007669"/>
    <property type="project" value="UniProtKB-KW"/>
</dbReference>
<dbReference type="AlphaFoldDB" id="A0A7X6AW22"/>
<dbReference type="PROSITE" id="PS51000">
    <property type="entry name" value="HTH_DEOR_2"/>
    <property type="match status" value="1"/>
</dbReference>
<dbReference type="Proteomes" id="UP000536624">
    <property type="component" value="Unassembled WGS sequence"/>
</dbReference>
<dbReference type="PANTHER" id="PTHR30363:SF44">
    <property type="entry name" value="AGA OPERON TRANSCRIPTIONAL REPRESSOR-RELATED"/>
    <property type="match status" value="1"/>
</dbReference>
<dbReference type="Gene3D" id="1.10.10.10">
    <property type="entry name" value="Winged helix-like DNA-binding domain superfamily/Winged helix DNA-binding domain"/>
    <property type="match status" value="1"/>
</dbReference>
<name>A0A7X6AW22_STRMQ</name>
<evidence type="ECO:0000313" key="5">
    <source>
        <dbReference type="EMBL" id="NIY63756.1"/>
    </source>
</evidence>
<evidence type="ECO:0000256" key="2">
    <source>
        <dbReference type="ARBA" id="ARBA00023125"/>
    </source>
</evidence>
<comment type="caution">
    <text evidence="5">The sequence shown here is derived from an EMBL/GenBank/DDBJ whole genome shotgun (WGS) entry which is preliminary data.</text>
</comment>
<dbReference type="InterPro" id="IPR018356">
    <property type="entry name" value="Tscrpt_reg_HTH_DeoR_CS"/>
</dbReference>
<dbReference type="SMART" id="SM01134">
    <property type="entry name" value="DeoRC"/>
    <property type="match status" value="1"/>
</dbReference>
<accession>A0A7X6AW22</accession>
<keyword evidence="2" id="KW-0238">DNA-binding</keyword>
<dbReference type="EMBL" id="JAALLH010000001">
    <property type="protein sequence ID" value="NIY63756.1"/>
    <property type="molecule type" value="Genomic_DNA"/>
</dbReference>
<dbReference type="InterPro" id="IPR014036">
    <property type="entry name" value="DeoR-like_C"/>
</dbReference>
<proteinExistence type="predicted"/>
<sequence>MSCHWFYVRNKHGRMVGMTTPPSSRGARQQRHQLIVDHVLAQGDATVAELVELTGVSLMTVHRDIAELADRGILRKYHGGVSAQPSMVFESSSDFRLHSHAGEKRALARAALPFVAPGMSVMLDDSTSALALARLLPEVGPLTVVTNYRLITEELRGAEGIRLICVGGEYSRTHDSWIGLPAMDMISGISADLSVLSTSAMTAGMTFHQEQEIVSIKRATRQAGARSVLLMDHSKVGRRALHRLESVDSFDHVLLTGPVDEELVREMRELTDVRVVETE</sequence>
<organism evidence="5 6">
    <name type="scientific">Streptomyces malaysiensis</name>
    <dbReference type="NCBI Taxonomy" id="92644"/>
    <lineage>
        <taxon>Bacteria</taxon>
        <taxon>Bacillati</taxon>
        <taxon>Actinomycetota</taxon>
        <taxon>Actinomycetes</taxon>
        <taxon>Kitasatosporales</taxon>
        <taxon>Streptomycetaceae</taxon>
        <taxon>Streptomyces</taxon>
        <taxon>Streptomyces violaceusniger group</taxon>
    </lineage>
</organism>
<dbReference type="PROSITE" id="PS00894">
    <property type="entry name" value="HTH_DEOR_1"/>
    <property type="match status" value="1"/>
</dbReference>
<dbReference type="InterPro" id="IPR036390">
    <property type="entry name" value="WH_DNA-bd_sf"/>
</dbReference>
<dbReference type="InterPro" id="IPR036388">
    <property type="entry name" value="WH-like_DNA-bd_sf"/>
</dbReference>
<dbReference type="Pfam" id="PF00455">
    <property type="entry name" value="DeoRC"/>
    <property type="match status" value="1"/>
</dbReference>
<dbReference type="InterPro" id="IPR001034">
    <property type="entry name" value="DeoR_HTH"/>
</dbReference>
<dbReference type="SUPFAM" id="SSF100950">
    <property type="entry name" value="NagB/RpiA/CoA transferase-like"/>
    <property type="match status" value="1"/>
</dbReference>
<evidence type="ECO:0000256" key="1">
    <source>
        <dbReference type="ARBA" id="ARBA00023015"/>
    </source>
</evidence>
<keyword evidence="1" id="KW-0805">Transcription regulation</keyword>
<dbReference type="GO" id="GO:0003700">
    <property type="term" value="F:DNA-binding transcription factor activity"/>
    <property type="evidence" value="ECO:0007669"/>
    <property type="project" value="InterPro"/>
</dbReference>
<dbReference type="SMART" id="SM00420">
    <property type="entry name" value="HTH_DEOR"/>
    <property type="match status" value="1"/>
</dbReference>
<dbReference type="Pfam" id="PF08220">
    <property type="entry name" value="HTH_DeoR"/>
    <property type="match status" value="1"/>
</dbReference>
<evidence type="ECO:0000256" key="3">
    <source>
        <dbReference type="ARBA" id="ARBA00023163"/>
    </source>
</evidence>
<keyword evidence="3" id="KW-0804">Transcription</keyword>
<gene>
    <name evidence="5" type="ORF">SMALB_1698</name>
</gene>
<dbReference type="PRINTS" id="PR00037">
    <property type="entry name" value="HTHLACR"/>
</dbReference>
<reference evidence="5 6" key="1">
    <citation type="submission" date="2020-02" db="EMBL/GenBank/DDBJ databases">
        <title>Streptomyces malaysiensis DSM14702 (JHCC583434, PFL_A843) Genome sequencing and assembly.</title>
        <authorList>
            <person name="Samborskyy M."/>
        </authorList>
    </citation>
    <scope>NUCLEOTIDE SEQUENCE [LARGE SCALE GENOMIC DNA]</scope>
    <source>
        <strain evidence="5 6">DSM 14702</strain>
    </source>
</reference>